<name>A0AAW2ZEQ9_9EUKA</name>
<sequence>MSIKAVKTEKMNFVRLLVVAVLLFVGVQGYSLKVVNKVNPCSGRSYCTLKMFYTGYQQKDLCLGATMTFDGSQIPGTGLGIQENGMYCRSHGGETGCINPDNAGMQLVLKGGSCNNIQLNDPFYCGKYPPNAKSVLDVQMSGSWPNCVATIYRKGGAPGCQSRC</sequence>
<accession>A0AAW2ZEQ9</accession>
<dbReference type="AlphaFoldDB" id="A0AAW2ZEQ9"/>
<protein>
    <submittedName>
        <fullName evidence="1">FabZ</fullName>
    </submittedName>
</protein>
<keyword evidence="2" id="KW-1185">Reference proteome</keyword>
<dbReference type="Proteomes" id="UP001431209">
    <property type="component" value="Unassembled WGS sequence"/>
</dbReference>
<proteinExistence type="predicted"/>
<gene>
    <name evidence="1" type="ORF">AKO1_000043</name>
</gene>
<reference evidence="1 2" key="1">
    <citation type="submission" date="2024-03" db="EMBL/GenBank/DDBJ databases">
        <title>The Acrasis kona genome and developmental transcriptomes reveal deep origins of eukaryotic multicellular pathways.</title>
        <authorList>
            <person name="Sheikh S."/>
            <person name="Fu C.-J."/>
            <person name="Brown M.W."/>
            <person name="Baldauf S.L."/>
        </authorList>
    </citation>
    <scope>NUCLEOTIDE SEQUENCE [LARGE SCALE GENOMIC DNA]</scope>
    <source>
        <strain evidence="1 2">ATCC MYA-3509</strain>
    </source>
</reference>
<evidence type="ECO:0000313" key="2">
    <source>
        <dbReference type="Proteomes" id="UP001431209"/>
    </source>
</evidence>
<evidence type="ECO:0000313" key="1">
    <source>
        <dbReference type="EMBL" id="KAL0487827.1"/>
    </source>
</evidence>
<comment type="caution">
    <text evidence="1">The sequence shown here is derived from an EMBL/GenBank/DDBJ whole genome shotgun (WGS) entry which is preliminary data.</text>
</comment>
<dbReference type="EMBL" id="JAOPGA020001376">
    <property type="protein sequence ID" value="KAL0487827.1"/>
    <property type="molecule type" value="Genomic_DNA"/>
</dbReference>
<organism evidence="1 2">
    <name type="scientific">Acrasis kona</name>
    <dbReference type="NCBI Taxonomy" id="1008807"/>
    <lineage>
        <taxon>Eukaryota</taxon>
        <taxon>Discoba</taxon>
        <taxon>Heterolobosea</taxon>
        <taxon>Tetramitia</taxon>
        <taxon>Eutetramitia</taxon>
        <taxon>Acrasidae</taxon>
        <taxon>Acrasis</taxon>
    </lineage>
</organism>